<evidence type="ECO:0000256" key="2">
    <source>
        <dbReference type="ARBA" id="ARBA00006234"/>
    </source>
</evidence>
<evidence type="ECO:0000256" key="7">
    <source>
        <dbReference type="ARBA" id="ARBA00022679"/>
    </source>
</evidence>
<proteinExistence type="inferred from homology"/>
<keyword evidence="7" id="KW-0808">Transferase</keyword>
<dbReference type="GO" id="GO:0004674">
    <property type="term" value="F:protein serine/threonine kinase activity"/>
    <property type="evidence" value="ECO:0007669"/>
    <property type="project" value="UniProtKB-KW"/>
</dbReference>
<organism evidence="18 19">
    <name type="scientific">Rhizophlyctis rosea</name>
    <dbReference type="NCBI Taxonomy" id="64517"/>
    <lineage>
        <taxon>Eukaryota</taxon>
        <taxon>Fungi</taxon>
        <taxon>Fungi incertae sedis</taxon>
        <taxon>Chytridiomycota</taxon>
        <taxon>Chytridiomycota incertae sedis</taxon>
        <taxon>Chytridiomycetes</taxon>
        <taxon>Rhizophlyctidales</taxon>
        <taxon>Rhizophlyctidaceae</taxon>
        <taxon>Rhizophlyctis</taxon>
    </lineage>
</organism>
<evidence type="ECO:0000256" key="4">
    <source>
        <dbReference type="ARBA" id="ARBA00012513"/>
    </source>
</evidence>
<keyword evidence="19" id="KW-1185">Reference proteome</keyword>
<dbReference type="Pfam" id="PF00069">
    <property type="entry name" value="Pkinase"/>
    <property type="match status" value="1"/>
</dbReference>
<dbReference type="SUPFAM" id="SSF103243">
    <property type="entry name" value="KA1-like"/>
    <property type="match status" value="1"/>
</dbReference>
<feature type="binding site" evidence="13">
    <location>
        <position position="69"/>
    </location>
    <ligand>
        <name>ATP</name>
        <dbReference type="ChEBI" id="CHEBI:30616"/>
    </ligand>
</feature>
<dbReference type="PROSITE" id="PS50030">
    <property type="entry name" value="UBA"/>
    <property type="match status" value="1"/>
</dbReference>
<evidence type="ECO:0000313" key="18">
    <source>
        <dbReference type="EMBL" id="KAJ3057498.1"/>
    </source>
</evidence>
<comment type="catalytic activity">
    <reaction evidence="11">
        <text>L-threonyl-[protein] + ATP = O-phospho-L-threonyl-[protein] + ADP + H(+)</text>
        <dbReference type="Rhea" id="RHEA:46608"/>
        <dbReference type="Rhea" id="RHEA-COMP:11060"/>
        <dbReference type="Rhea" id="RHEA-COMP:11605"/>
        <dbReference type="ChEBI" id="CHEBI:15378"/>
        <dbReference type="ChEBI" id="CHEBI:30013"/>
        <dbReference type="ChEBI" id="CHEBI:30616"/>
        <dbReference type="ChEBI" id="CHEBI:61977"/>
        <dbReference type="ChEBI" id="CHEBI:456216"/>
        <dbReference type="EC" id="2.7.11.1"/>
    </reaction>
</comment>
<evidence type="ECO:0000256" key="14">
    <source>
        <dbReference type="SAM" id="MobiDB-lite"/>
    </source>
</evidence>
<feature type="domain" description="UBA" evidence="16">
    <location>
        <begin position="326"/>
        <end position="366"/>
    </location>
</feature>
<accession>A0AAD5SNH3</accession>
<dbReference type="CDD" id="cd12121">
    <property type="entry name" value="MARK_C_like"/>
    <property type="match status" value="1"/>
</dbReference>
<evidence type="ECO:0000256" key="9">
    <source>
        <dbReference type="ARBA" id="ARBA00022777"/>
    </source>
</evidence>
<dbReference type="GO" id="GO:0005737">
    <property type="term" value="C:cytoplasm"/>
    <property type="evidence" value="ECO:0007669"/>
    <property type="project" value="UniProtKB-SubCell"/>
</dbReference>
<evidence type="ECO:0000256" key="6">
    <source>
        <dbReference type="ARBA" id="ARBA00022527"/>
    </source>
</evidence>
<evidence type="ECO:0000256" key="10">
    <source>
        <dbReference type="ARBA" id="ARBA00022840"/>
    </source>
</evidence>
<dbReference type="SUPFAM" id="SSF56112">
    <property type="entry name" value="Protein kinase-like (PK-like)"/>
    <property type="match status" value="1"/>
</dbReference>
<dbReference type="CDD" id="cd14003">
    <property type="entry name" value="STKc_AMPK-like"/>
    <property type="match status" value="1"/>
</dbReference>
<dbReference type="GO" id="GO:0035556">
    <property type="term" value="P:intracellular signal transduction"/>
    <property type="evidence" value="ECO:0007669"/>
    <property type="project" value="TreeGrafter"/>
</dbReference>
<sequence length="787" mass="86631">MARSDDPPSASRNHGHSTGTNPSGTSTDSKEERHRYVGNYEILRTIGEGSFAKVKLGVHRLTGEKVAIKVIDKDRLPDAYSLRHVHREARIMRLLDHPNIVQLYEVMETKREVMLVLEYAGGGEVLDYIVAHGRLRESEAKRFMAMILDALIHCHSMNVVHRDLKAENLLLSSDNCIKISDFGLSNIFDPTKTLTTCCGSPVYSAPELIEGKRYVGPEVDAWSMGVNLYAMVVGDLPFADNNLSGLYDAILKGRYELPDYLSSECRDVITKLLVVNPKKRYTCAQARDHPWLASVPIEGPRRSAINPTPPSVSAAVHIARPHTEEEIDREVLDRLESYGFERAAALTSIIESRFDAAAGTYFLLKRKKNMGPENFANETAVMMQNSVTLGQANKIARGGSVVEQVETNGINVPIVKMSPFVQNAVDTTSEALAKVLISVERTRRMSFQGSQPLPPPPVREKVREKRPEEPEVQRGRPPSRQRRGPRNVSEPPVMGIGKEGGVGQWGTVGSLLSTENIGGKPADSKGLPAHMGGRRASYQADLEHEAPPSNAGKWVSGEHLRRKPSPSHREKEKEKDYKSGSLPRPPPLLPPISHPTSDSDGALRAGNAGGIMDINKFGTPPPSKHRQSQQQAPTQQPLSPPSKFKRARSRTIAIDESLYLSKELSPPDHSSTASISSSTETKTSPRTIRFAFNCSTTTTLPASTLFDRLRKALDRNGIDYNSEGFLCDCEAIASSNGITPPGGNVRFEAEVCKLPGLKMCGLRLRRIGGDMWEYKRLCGAITHDLEL</sequence>
<dbReference type="PROSITE" id="PS50011">
    <property type="entry name" value="PROTEIN_KINASE_DOM"/>
    <property type="match status" value="1"/>
</dbReference>
<dbReference type="InterPro" id="IPR001772">
    <property type="entry name" value="KA1_dom"/>
</dbReference>
<keyword evidence="9 18" id="KW-0418">Kinase</keyword>
<dbReference type="FunFam" id="1.10.510.10:FF:001222">
    <property type="entry name" value="Serine/threonine-protein kinase ppk25"/>
    <property type="match status" value="1"/>
</dbReference>
<feature type="compositionally biased region" description="Gly residues" evidence="14">
    <location>
        <begin position="497"/>
        <end position="506"/>
    </location>
</feature>
<keyword evidence="10 13" id="KW-0067">ATP-binding</keyword>
<dbReference type="FunFam" id="3.30.200.20:FF:000003">
    <property type="entry name" value="Non-specific serine/threonine protein kinase"/>
    <property type="match status" value="1"/>
</dbReference>
<feature type="domain" description="Protein kinase" evidence="15">
    <location>
        <begin position="40"/>
        <end position="292"/>
    </location>
</feature>
<gene>
    <name evidence="18" type="primary">MARK1</name>
    <name evidence="18" type="ORF">HK097_004019</name>
</gene>
<dbReference type="InterPro" id="IPR017441">
    <property type="entry name" value="Protein_kinase_ATP_BS"/>
</dbReference>
<evidence type="ECO:0000259" key="17">
    <source>
        <dbReference type="PROSITE" id="PS50032"/>
    </source>
</evidence>
<dbReference type="Gene3D" id="3.30.310.80">
    <property type="entry name" value="Kinase associated domain 1, KA1"/>
    <property type="match status" value="1"/>
</dbReference>
<feature type="compositionally biased region" description="Basic and acidic residues" evidence="14">
    <location>
        <begin position="567"/>
        <end position="578"/>
    </location>
</feature>
<keyword evidence="6" id="KW-0723">Serine/threonine-protein kinase</keyword>
<dbReference type="AlphaFoldDB" id="A0AAD5SNH3"/>
<dbReference type="InterPro" id="IPR015940">
    <property type="entry name" value="UBA"/>
</dbReference>
<dbReference type="PANTHER" id="PTHR24346">
    <property type="entry name" value="MAP/MICROTUBULE AFFINITY-REGULATING KINASE"/>
    <property type="match status" value="1"/>
</dbReference>
<evidence type="ECO:0000256" key="5">
    <source>
        <dbReference type="ARBA" id="ARBA00022490"/>
    </source>
</evidence>
<comment type="similarity">
    <text evidence="2">Belongs to the protein kinase superfamily. CAMK Ser/Thr protein kinase family. SNF1 subfamily.</text>
</comment>
<dbReference type="FunFam" id="3.30.310.80:FF:000011">
    <property type="entry name" value="Non-specific serine/threonine protein kinase"/>
    <property type="match status" value="1"/>
</dbReference>
<dbReference type="PROSITE" id="PS00107">
    <property type="entry name" value="PROTEIN_KINASE_ATP"/>
    <property type="match status" value="1"/>
</dbReference>
<dbReference type="Pfam" id="PF02149">
    <property type="entry name" value="KA1"/>
    <property type="match status" value="1"/>
</dbReference>
<evidence type="ECO:0000256" key="8">
    <source>
        <dbReference type="ARBA" id="ARBA00022741"/>
    </source>
</evidence>
<evidence type="ECO:0000256" key="12">
    <source>
        <dbReference type="ARBA" id="ARBA00048679"/>
    </source>
</evidence>
<feature type="compositionally biased region" description="Low complexity" evidence="14">
    <location>
        <begin position="628"/>
        <end position="637"/>
    </location>
</feature>
<feature type="compositionally biased region" description="Polar residues" evidence="14">
    <location>
        <begin position="10"/>
        <end position="27"/>
    </location>
</feature>
<dbReference type="GO" id="GO:0005524">
    <property type="term" value="F:ATP binding"/>
    <property type="evidence" value="ECO:0007669"/>
    <property type="project" value="UniProtKB-UniRule"/>
</dbReference>
<dbReference type="InterPro" id="IPR008271">
    <property type="entry name" value="Ser/Thr_kinase_AS"/>
</dbReference>
<protein>
    <recommendedName>
        <fullName evidence="4">non-specific serine/threonine protein kinase</fullName>
        <ecNumber evidence="4">2.7.11.1</ecNumber>
    </recommendedName>
</protein>
<dbReference type="InterPro" id="IPR028375">
    <property type="entry name" value="KA1/Ssp2_C"/>
</dbReference>
<feature type="compositionally biased region" description="Basic and acidic residues" evidence="14">
    <location>
        <begin position="458"/>
        <end position="474"/>
    </location>
</feature>
<dbReference type="EMBL" id="JADGJD010000002">
    <property type="protein sequence ID" value="KAJ3057498.1"/>
    <property type="molecule type" value="Genomic_DNA"/>
</dbReference>
<evidence type="ECO:0000313" key="19">
    <source>
        <dbReference type="Proteomes" id="UP001212841"/>
    </source>
</evidence>
<dbReference type="EC" id="2.7.11.1" evidence="4"/>
<comment type="caution">
    <text evidence="18">The sequence shown here is derived from an EMBL/GenBank/DDBJ whole genome shotgun (WGS) entry which is preliminary data.</text>
</comment>
<dbReference type="PROSITE" id="PS50032">
    <property type="entry name" value="KA1"/>
    <property type="match status" value="1"/>
</dbReference>
<dbReference type="PANTHER" id="PTHR24346:SF82">
    <property type="entry name" value="KP78A-RELATED"/>
    <property type="match status" value="1"/>
</dbReference>
<comment type="subcellular location">
    <subcellularLocation>
        <location evidence="1">Cytoplasm</location>
    </subcellularLocation>
</comment>
<keyword evidence="8 13" id="KW-0547">Nucleotide-binding</keyword>
<feature type="domain" description="KA1" evidence="17">
    <location>
        <begin position="738"/>
        <end position="787"/>
    </location>
</feature>
<dbReference type="SMART" id="SM00220">
    <property type="entry name" value="S_TKc"/>
    <property type="match status" value="1"/>
</dbReference>
<feature type="compositionally biased region" description="Pro residues" evidence="14">
    <location>
        <begin position="583"/>
        <end position="593"/>
    </location>
</feature>
<name>A0AAD5SNH3_9FUNG</name>
<evidence type="ECO:0000259" key="16">
    <source>
        <dbReference type="PROSITE" id="PS50030"/>
    </source>
</evidence>
<evidence type="ECO:0000256" key="1">
    <source>
        <dbReference type="ARBA" id="ARBA00004496"/>
    </source>
</evidence>
<evidence type="ECO:0000256" key="3">
    <source>
        <dbReference type="ARBA" id="ARBA00010791"/>
    </source>
</evidence>
<feature type="region of interest" description="Disordered" evidence="14">
    <location>
        <begin position="446"/>
        <end position="682"/>
    </location>
</feature>
<feature type="compositionally biased region" description="Low complexity" evidence="14">
    <location>
        <begin position="667"/>
        <end position="682"/>
    </location>
</feature>
<comment type="catalytic activity">
    <reaction evidence="12">
        <text>L-seryl-[protein] + ATP = O-phospho-L-seryl-[protein] + ADP + H(+)</text>
        <dbReference type="Rhea" id="RHEA:17989"/>
        <dbReference type="Rhea" id="RHEA-COMP:9863"/>
        <dbReference type="Rhea" id="RHEA-COMP:11604"/>
        <dbReference type="ChEBI" id="CHEBI:15378"/>
        <dbReference type="ChEBI" id="CHEBI:29999"/>
        <dbReference type="ChEBI" id="CHEBI:30616"/>
        <dbReference type="ChEBI" id="CHEBI:83421"/>
        <dbReference type="ChEBI" id="CHEBI:456216"/>
        <dbReference type="EC" id="2.7.11.1"/>
    </reaction>
</comment>
<evidence type="ECO:0000256" key="13">
    <source>
        <dbReference type="PROSITE-ProRule" id="PRU10141"/>
    </source>
</evidence>
<dbReference type="InterPro" id="IPR011009">
    <property type="entry name" value="Kinase-like_dom_sf"/>
</dbReference>
<dbReference type="Gene3D" id="1.10.510.10">
    <property type="entry name" value="Transferase(Phosphotransferase) domain 1"/>
    <property type="match status" value="1"/>
</dbReference>
<evidence type="ECO:0000256" key="11">
    <source>
        <dbReference type="ARBA" id="ARBA00047899"/>
    </source>
</evidence>
<reference evidence="18" key="1">
    <citation type="submission" date="2020-05" db="EMBL/GenBank/DDBJ databases">
        <title>Phylogenomic resolution of chytrid fungi.</title>
        <authorList>
            <person name="Stajich J.E."/>
            <person name="Amses K."/>
            <person name="Simmons R."/>
            <person name="Seto K."/>
            <person name="Myers J."/>
            <person name="Bonds A."/>
            <person name="Quandt C.A."/>
            <person name="Barry K."/>
            <person name="Liu P."/>
            <person name="Grigoriev I."/>
            <person name="Longcore J.E."/>
            <person name="James T.Y."/>
        </authorList>
    </citation>
    <scope>NUCLEOTIDE SEQUENCE</scope>
    <source>
        <strain evidence="18">JEL0318</strain>
    </source>
</reference>
<comment type="similarity">
    <text evidence="3">Belongs to the protein kinase superfamily. CAMK Ser/Thr protein kinase family. NIM1 subfamily.</text>
</comment>
<feature type="region of interest" description="Disordered" evidence="14">
    <location>
        <begin position="1"/>
        <end position="33"/>
    </location>
</feature>
<dbReference type="PROSITE" id="PS00108">
    <property type="entry name" value="PROTEIN_KINASE_ST"/>
    <property type="match status" value="1"/>
</dbReference>
<dbReference type="InterPro" id="IPR000719">
    <property type="entry name" value="Prot_kinase_dom"/>
</dbReference>
<dbReference type="Proteomes" id="UP001212841">
    <property type="component" value="Unassembled WGS sequence"/>
</dbReference>
<evidence type="ECO:0000259" key="15">
    <source>
        <dbReference type="PROSITE" id="PS50011"/>
    </source>
</evidence>
<keyword evidence="5" id="KW-0963">Cytoplasm</keyword>